<proteinExistence type="predicted"/>
<dbReference type="OrthoDB" id="9104200at2"/>
<feature type="signal peptide" evidence="2">
    <location>
        <begin position="1"/>
        <end position="23"/>
    </location>
</feature>
<evidence type="ECO:0000256" key="2">
    <source>
        <dbReference type="SAM" id="SignalP"/>
    </source>
</evidence>
<dbReference type="AlphaFoldDB" id="A0A4P7D769"/>
<protein>
    <submittedName>
        <fullName evidence="3">DUF4148 domain-containing protein</fullName>
    </submittedName>
</protein>
<dbReference type="KEGG" id="ppai:E1956_35010"/>
<evidence type="ECO:0000313" key="3">
    <source>
        <dbReference type="EMBL" id="QBR02462.1"/>
    </source>
</evidence>
<feature type="region of interest" description="Disordered" evidence="1">
    <location>
        <begin position="65"/>
        <end position="93"/>
    </location>
</feature>
<feature type="compositionally biased region" description="Low complexity" evidence="1">
    <location>
        <begin position="81"/>
        <end position="93"/>
    </location>
</feature>
<organism evidence="3 4">
    <name type="scientific">Paraburkholderia pallida</name>
    <dbReference type="NCBI Taxonomy" id="2547399"/>
    <lineage>
        <taxon>Bacteria</taxon>
        <taxon>Pseudomonadati</taxon>
        <taxon>Pseudomonadota</taxon>
        <taxon>Betaproteobacteria</taxon>
        <taxon>Burkholderiales</taxon>
        <taxon>Burkholderiaceae</taxon>
        <taxon>Paraburkholderia</taxon>
    </lineage>
</organism>
<dbReference type="Proteomes" id="UP000295727">
    <property type="component" value="Chromosome 3"/>
</dbReference>
<accession>A0A4P7D769</accession>
<keyword evidence="2" id="KW-0732">Signal</keyword>
<keyword evidence="4" id="KW-1185">Reference proteome</keyword>
<name>A0A4P7D769_9BURK</name>
<dbReference type="InterPro" id="IPR025421">
    <property type="entry name" value="DUF4148"/>
</dbReference>
<feature type="chain" id="PRO_5020558446" evidence="2">
    <location>
        <begin position="24"/>
        <end position="118"/>
    </location>
</feature>
<reference evidence="3 4" key="1">
    <citation type="submission" date="2019-03" db="EMBL/GenBank/DDBJ databases">
        <title>Paraburkholderia sp. 7MH5, isolated from subtropical forest soil.</title>
        <authorList>
            <person name="Gao Z.-H."/>
            <person name="Qiu L.-H."/>
        </authorList>
    </citation>
    <scope>NUCLEOTIDE SEQUENCE [LARGE SCALE GENOMIC DNA]</scope>
    <source>
        <strain evidence="3 4">7MH5</strain>
    </source>
</reference>
<evidence type="ECO:0000313" key="4">
    <source>
        <dbReference type="Proteomes" id="UP000295727"/>
    </source>
</evidence>
<dbReference type="EMBL" id="CP038150">
    <property type="protein sequence ID" value="QBR02462.1"/>
    <property type="molecule type" value="Genomic_DNA"/>
</dbReference>
<dbReference type="Pfam" id="PF13663">
    <property type="entry name" value="DUF4148"/>
    <property type="match status" value="1"/>
</dbReference>
<gene>
    <name evidence="3" type="ORF">E1956_35010</name>
</gene>
<sequence length="118" mass="12225">MMKTFVCLVLASCALASPVVSFAQSTAPVTREQVRAELIRLEQAGYRPGDGDHTTYPEQIQAAEAKITAQDSQKAGDSDVGGTTANGTSASGGVMQVSKPMSSSCVGPASYCNLFFGN</sequence>
<evidence type="ECO:0000256" key="1">
    <source>
        <dbReference type="SAM" id="MobiDB-lite"/>
    </source>
</evidence>